<evidence type="ECO:0000313" key="1">
    <source>
        <dbReference type="EMBL" id="KAF5749077.1"/>
    </source>
</evidence>
<sequence length="85" mass="9514">MTRTAKRHFPSLESGVAELAGVAGSRNGKVLGWWPSTRQGHQNFPFRLKFNAKGILDCYEKHSPQGRGVILNSKSLKEIFKNSMI</sequence>
<dbReference type="Proteomes" id="UP000593562">
    <property type="component" value="Unassembled WGS sequence"/>
</dbReference>
<dbReference type="EMBL" id="JAAARO010000004">
    <property type="protein sequence ID" value="KAF5749077.1"/>
    <property type="molecule type" value="Genomic_DNA"/>
</dbReference>
<keyword evidence="2" id="KW-1185">Reference proteome</keyword>
<reference evidence="1 2" key="1">
    <citation type="journal article" date="2020" name="Nat. Commun.">
        <title>Genome of Tripterygium wilfordii and identification of cytochrome P450 involved in triptolide biosynthesis.</title>
        <authorList>
            <person name="Tu L."/>
            <person name="Su P."/>
            <person name="Zhang Z."/>
            <person name="Gao L."/>
            <person name="Wang J."/>
            <person name="Hu T."/>
            <person name="Zhou J."/>
            <person name="Zhang Y."/>
            <person name="Zhao Y."/>
            <person name="Liu Y."/>
            <person name="Song Y."/>
            <person name="Tong Y."/>
            <person name="Lu Y."/>
            <person name="Yang J."/>
            <person name="Xu C."/>
            <person name="Jia M."/>
            <person name="Peters R.J."/>
            <person name="Huang L."/>
            <person name="Gao W."/>
        </authorList>
    </citation>
    <scope>NUCLEOTIDE SEQUENCE [LARGE SCALE GENOMIC DNA]</scope>
    <source>
        <strain evidence="2">cv. XIE 37</strain>
        <tissue evidence="1">Leaf</tissue>
    </source>
</reference>
<organism evidence="1 2">
    <name type="scientific">Tripterygium wilfordii</name>
    <name type="common">Thunder God vine</name>
    <dbReference type="NCBI Taxonomy" id="458696"/>
    <lineage>
        <taxon>Eukaryota</taxon>
        <taxon>Viridiplantae</taxon>
        <taxon>Streptophyta</taxon>
        <taxon>Embryophyta</taxon>
        <taxon>Tracheophyta</taxon>
        <taxon>Spermatophyta</taxon>
        <taxon>Magnoliopsida</taxon>
        <taxon>eudicotyledons</taxon>
        <taxon>Gunneridae</taxon>
        <taxon>Pentapetalae</taxon>
        <taxon>rosids</taxon>
        <taxon>fabids</taxon>
        <taxon>Celastrales</taxon>
        <taxon>Celastraceae</taxon>
        <taxon>Tripterygium</taxon>
    </lineage>
</organism>
<protein>
    <submittedName>
        <fullName evidence="1">Uncharacterized protein</fullName>
    </submittedName>
</protein>
<proteinExistence type="predicted"/>
<accession>A0A7J7DRZ8</accession>
<name>A0A7J7DRZ8_TRIWF</name>
<comment type="caution">
    <text evidence="1">The sequence shown here is derived from an EMBL/GenBank/DDBJ whole genome shotgun (WGS) entry which is preliminary data.</text>
</comment>
<dbReference type="AlphaFoldDB" id="A0A7J7DRZ8"/>
<dbReference type="InParanoid" id="A0A7J7DRZ8"/>
<evidence type="ECO:0000313" key="2">
    <source>
        <dbReference type="Proteomes" id="UP000593562"/>
    </source>
</evidence>
<gene>
    <name evidence="1" type="ORF">HS088_TW04G01039</name>
</gene>